<sequence>MALCTKLLVIGQIVLSSIGFAVASPTGGTVTDGSGTISQAGSATNINQVSQRLDINWQTFSTQTHESVNFIQPNATALAINRVIGGVPSELRGALNANGRVFVLNESGITFYGSSQVNVGALLATTARDVTVDGDHFSFSGGGYGQVANHGDIHVSNGGFAVLAAPYVENTGTIQANLGQIQLASVKDYTVDLRGDGLINFTVPKQAVEAIASAGDKLGVDNSGTLRAQSGIINISANLAHDIVQSVVNLGGVVDASAYSTGLNGGVVLVTSVGDMHITGEIYADGGVDGNGGSVRTWADGTNYFELGAIITARGGTSAGDGGFIELSGNQLSYRGVAVVSAANGFEGILLIDPVTNIPQSFLIPSTTYYTDLIGGGIGSPLVMTGGGSSANVGFSRNDDGYSGPIPLGFSLLFYGTVYTQFWANNNGNISFNGGISSYTPFGPQGAPQPVISPFFADVDTRNGTSGLMTLRNDIPNQIIVTWDRVGYYSSQADKLNSFQLVVRGPGYSIPAGEGAIGFFYKTMQWETGGASGGSGGFGGTPAAVGFGDGNANGIVLVGSIENGISGVLNNHHIWFGANLVPVGEAPVVAATCAQCEVHNALEARRVEPLEPRPTGREPLRIAQDGLVLWATGAGVTVPSFGGIVTANAASAIAAGADPTTLLPATAAGGLGLSAGLDAYSIGGTDYCDQVVSGYCLPQAGEKAKQ</sequence>
<dbReference type="PANTHER" id="PTHR12338:SF5">
    <property type="entry name" value="ANTIGEN 43-RELATED"/>
    <property type="match status" value="1"/>
</dbReference>
<dbReference type="InterPro" id="IPR012334">
    <property type="entry name" value="Pectin_lyas_fold"/>
</dbReference>
<accession>S6AIC8</accession>
<dbReference type="KEGG" id="sdr:SCD_n00415"/>
<dbReference type="GO" id="GO:0007160">
    <property type="term" value="P:cell-matrix adhesion"/>
    <property type="evidence" value="ECO:0007669"/>
    <property type="project" value="InterPro"/>
</dbReference>
<feature type="chain" id="PRO_5004545623" description="Filamentous haemagglutinin FhaB/tRNA nuclease CdiA-like TPS domain-containing protein" evidence="1">
    <location>
        <begin position="24"/>
        <end position="706"/>
    </location>
</feature>
<name>S6AIC8_SULDS</name>
<dbReference type="RefSeq" id="WP_009206790.1">
    <property type="nucleotide sequence ID" value="NC_022357.1"/>
</dbReference>
<evidence type="ECO:0000313" key="4">
    <source>
        <dbReference type="Proteomes" id="UP000015559"/>
    </source>
</evidence>
<keyword evidence="4" id="KW-1185">Reference proteome</keyword>
<dbReference type="InterPro" id="IPR011050">
    <property type="entry name" value="Pectin_lyase_fold/virulence"/>
</dbReference>
<dbReference type="InterPro" id="IPR003886">
    <property type="entry name" value="NIDO_dom"/>
</dbReference>
<gene>
    <name evidence="3" type="ORF">SCD_n00415</name>
</gene>
<dbReference type="Gene3D" id="2.160.20.10">
    <property type="entry name" value="Single-stranded right-handed beta-helix, Pectin lyase-like"/>
    <property type="match status" value="1"/>
</dbReference>
<feature type="signal peptide" evidence="1">
    <location>
        <begin position="1"/>
        <end position="23"/>
    </location>
</feature>
<dbReference type="HOGENOM" id="CLU_390766_0_0_4"/>
<organism evidence="3 4">
    <name type="scientific">Sulfuricella denitrificans (strain DSM 22764 / NBRC 105220 / skB26)</name>
    <dbReference type="NCBI Taxonomy" id="1163617"/>
    <lineage>
        <taxon>Bacteria</taxon>
        <taxon>Pseudomonadati</taxon>
        <taxon>Pseudomonadota</taxon>
        <taxon>Betaproteobacteria</taxon>
        <taxon>Nitrosomonadales</taxon>
        <taxon>Sulfuricellaceae</taxon>
        <taxon>Sulfuricella</taxon>
    </lineage>
</organism>
<dbReference type="InterPro" id="IPR008638">
    <property type="entry name" value="FhaB/CdiA-like_TPS"/>
</dbReference>
<reference evidence="3 4" key="1">
    <citation type="journal article" date="2012" name="Appl. Environ. Microbiol.">
        <title>Draft genome sequence of a psychrotolerant sulfur-oxidizing bacterium, Sulfuricella denitrificans skB26, and proteomic insights into cold adaptation.</title>
        <authorList>
            <person name="Watanabe T."/>
            <person name="Kojima H."/>
            <person name="Fukui M."/>
        </authorList>
    </citation>
    <scope>NUCLEOTIDE SEQUENCE [LARGE SCALE GENOMIC DNA]</scope>
    <source>
        <strain evidence="4">skB26</strain>
    </source>
</reference>
<evidence type="ECO:0000256" key="1">
    <source>
        <dbReference type="SAM" id="SignalP"/>
    </source>
</evidence>
<protein>
    <recommendedName>
        <fullName evidence="2">Filamentous haemagglutinin FhaB/tRNA nuclease CdiA-like TPS domain-containing protein</fullName>
    </recommendedName>
</protein>
<evidence type="ECO:0000313" key="3">
    <source>
        <dbReference type="EMBL" id="BAN34264.1"/>
    </source>
</evidence>
<keyword evidence="1" id="KW-0732">Signal</keyword>
<dbReference type="STRING" id="1163617.SCD_n00415"/>
<dbReference type="NCBIfam" id="TIGR01901">
    <property type="entry name" value="adhes_NPXG"/>
    <property type="match status" value="1"/>
</dbReference>
<proteinExistence type="predicted"/>
<feature type="domain" description="Filamentous haemagglutinin FhaB/tRNA nuclease CdiA-like TPS" evidence="2">
    <location>
        <begin position="21"/>
        <end position="134"/>
    </location>
</feature>
<dbReference type="PANTHER" id="PTHR12338">
    <property type="entry name" value="AUTOTRANSPORTER"/>
    <property type="match status" value="1"/>
</dbReference>
<dbReference type="eggNOG" id="COG3210">
    <property type="taxonomic scope" value="Bacteria"/>
</dbReference>
<dbReference type="Proteomes" id="UP000015559">
    <property type="component" value="Chromosome"/>
</dbReference>
<dbReference type="EMBL" id="AP013066">
    <property type="protein sequence ID" value="BAN34264.1"/>
    <property type="molecule type" value="Genomic_DNA"/>
</dbReference>
<evidence type="ECO:0000259" key="2">
    <source>
        <dbReference type="SMART" id="SM00912"/>
    </source>
</evidence>
<dbReference type="Pfam" id="PF05860">
    <property type="entry name" value="TPS"/>
    <property type="match status" value="1"/>
</dbReference>
<dbReference type="SUPFAM" id="SSF51126">
    <property type="entry name" value="Pectin lyase-like"/>
    <property type="match status" value="1"/>
</dbReference>
<dbReference type="InterPro" id="IPR050909">
    <property type="entry name" value="Bact_Autotransporter_VF"/>
</dbReference>
<dbReference type="AlphaFoldDB" id="S6AIC8"/>
<dbReference type="SMART" id="SM00912">
    <property type="entry name" value="Haemagg_act"/>
    <property type="match status" value="1"/>
</dbReference>
<dbReference type="Pfam" id="PF06119">
    <property type="entry name" value="NIDO"/>
    <property type="match status" value="2"/>
</dbReference>